<evidence type="ECO:0000313" key="2">
    <source>
        <dbReference type="EMBL" id="AYA47146.1"/>
    </source>
</evidence>
<dbReference type="EMBL" id="LN899822">
    <property type="protein sequence ID" value="CUV61279.1"/>
    <property type="molecule type" value="Genomic_DNA"/>
</dbReference>
<dbReference type="Proteomes" id="UP000262427">
    <property type="component" value="Chromosome CM"/>
</dbReference>
<dbReference type="Pfam" id="PF03781">
    <property type="entry name" value="FGE-sulfatase"/>
    <property type="match status" value="1"/>
</dbReference>
<dbReference type="EMBL" id="LN899823">
    <property type="protein sequence ID" value="CUV23536.1"/>
    <property type="molecule type" value="Genomic_DNA"/>
</dbReference>
<evidence type="ECO:0000313" key="6">
    <source>
        <dbReference type="EMBL" id="CUV61279.1"/>
    </source>
</evidence>
<dbReference type="EMBL" id="LN899825">
    <property type="protein sequence ID" value="CUV33082.1"/>
    <property type="molecule type" value="Genomic_DNA"/>
</dbReference>
<evidence type="ECO:0000313" key="7">
    <source>
        <dbReference type="Proteomes" id="UP000262427"/>
    </source>
</evidence>
<sequence>MAEFFMLPDPTFIGALSDWNDGRRLPRQGIAHSLVDARNRTLALLAAFGDTQRGWQIERVLHHAPPLWTLGQLAWFAEFWCLREPRRVGEDAVEDGGGTEWALPRWQATLPAGLDGADSFFDMDRMPPDACWALTLPGIATIKQYAHDVLDRVLRKLATLGTDEDAALEPFRWAVFHEDLRAEHLHGLLQVLGLQPAGQPPLAAVVVPAARTLSLPGGRFQMGWPDADGFVFDNECPPHRTYVPAFEIDAQPVTNGQYLEFVEDGGYDHPQWWSAAGMEWLMMQERSAPLGWRRDPASRTWQVVRYGQPRTLNRDEPARHVSLYEAQAWCRWAGRRLPTEDEWEMAAVLGRAGFHWGQVWEWTSSPFEPYPDFVPGAPRGRVATLSAPHFMTMQTVRGAAAHTPQRVRHPRFRGFLLPERDDVFVGFRTCAL</sequence>
<evidence type="ECO:0000313" key="3">
    <source>
        <dbReference type="EMBL" id="CUV23536.1"/>
    </source>
</evidence>
<accession>A0A0K1ZLW9</accession>
<organism evidence="6">
    <name type="scientific">Ralstonia solanacearum</name>
    <name type="common">Pseudomonas solanacearum</name>
    <dbReference type="NCBI Taxonomy" id="305"/>
    <lineage>
        <taxon>Bacteria</taxon>
        <taxon>Pseudomonadati</taxon>
        <taxon>Pseudomonadota</taxon>
        <taxon>Betaproteobacteria</taxon>
        <taxon>Burkholderiales</taxon>
        <taxon>Burkholderiaceae</taxon>
        <taxon>Ralstonia</taxon>
        <taxon>Ralstonia solanacearum species complex</taxon>
    </lineage>
</organism>
<gene>
    <name evidence="6" type="ORF">RD1301_v1_1400004</name>
    <name evidence="2" type="ORF">RSP824_11970</name>
    <name evidence="3" type="ORF">RUN1744_v1_410004</name>
    <name evidence="4" type="ORF">TD1301_v1_290004</name>
    <name evidence="5" type="ORF">TF3108_v1_160057</name>
</gene>
<dbReference type="PANTHER" id="PTHR23150">
    <property type="entry name" value="SULFATASE MODIFYING FACTOR 1, 2"/>
    <property type="match status" value="1"/>
</dbReference>
<dbReference type="EMBL" id="LN899826">
    <property type="protein sequence ID" value="CUV38711.1"/>
    <property type="molecule type" value="Genomic_DNA"/>
</dbReference>
<evidence type="ECO:0000313" key="5">
    <source>
        <dbReference type="EMBL" id="CUV38711.1"/>
    </source>
</evidence>
<evidence type="ECO:0000259" key="1">
    <source>
        <dbReference type="Pfam" id="PF03781"/>
    </source>
</evidence>
<reference evidence="6" key="1">
    <citation type="submission" date="2015-10" db="EMBL/GenBank/DDBJ databases">
        <authorList>
            <person name="Gilbert D.G."/>
        </authorList>
    </citation>
    <scope>NUCLEOTIDE SEQUENCE</scope>
    <source>
        <strain evidence="6">Phyl III-seqv23</strain>
    </source>
</reference>
<dbReference type="InterPro" id="IPR016187">
    <property type="entry name" value="CTDL_fold"/>
</dbReference>
<dbReference type="InterPro" id="IPR051043">
    <property type="entry name" value="Sulfatase_Mod_Factor_Kinase"/>
</dbReference>
<proteinExistence type="predicted"/>
<feature type="domain" description="Sulfatase-modifying factor enzyme-like" evidence="1">
    <location>
        <begin position="210"/>
        <end position="352"/>
    </location>
</feature>
<dbReference type="PANTHER" id="PTHR23150:SF36">
    <property type="entry name" value="HERCYNINE OXYGENASE"/>
    <property type="match status" value="1"/>
</dbReference>
<dbReference type="Gene3D" id="3.90.1580.10">
    <property type="entry name" value="paralog of FGE (formylglycine-generating enzyme)"/>
    <property type="match status" value="1"/>
</dbReference>
<dbReference type="EMBL" id="CP025741">
    <property type="protein sequence ID" value="AYA47146.1"/>
    <property type="molecule type" value="Genomic_DNA"/>
</dbReference>
<reference evidence="2" key="2">
    <citation type="submission" date="2018-01" db="EMBL/GenBank/DDBJ databases">
        <title>Ralstonia pseudosolanacearum P824 infects blueberry.</title>
        <authorList>
            <person name="Bocsanczy A.M."/>
            <person name="Norman D.J."/>
        </authorList>
    </citation>
    <scope>NUCLEOTIDE SEQUENCE</scope>
    <source>
        <strain evidence="2">P824</strain>
    </source>
</reference>
<dbReference type="SUPFAM" id="SSF56436">
    <property type="entry name" value="C-type lectin-like"/>
    <property type="match status" value="1"/>
</dbReference>
<reference evidence="7" key="3">
    <citation type="submission" date="2018-01" db="EMBL/GenBank/DDBJ databases">
        <title>Raltonia solanacearum P824 infects blueberry.</title>
        <authorList>
            <person name="Bocsanczy A.M."/>
            <person name="Norman D.J."/>
        </authorList>
    </citation>
    <scope>NUCLEOTIDE SEQUENCE [LARGE SCALE GENOMIC DNA]</scope>
    <source>
        <strain evidence="7">P824</strain>
    </source>
</reference>
<dbReference type="InterPro" id="IPR005532">
    <property type="entry name" value="SUMF_dom"/>
</dbReference>
<dbReference type="PATRIC" id="fig|305.118.peg.753"/>
<protein>
    <submittedName>
        <fullName evidence="2">Ergothioneine biosynthesis protein EgtB</fullName>
    </submittedName>
</protein>
<dbReference type="InterPro" id="IPR042095">
    <property type="entry name" value="SUMF_sf"/>
</dbReference>
<evidence type="ECO:0000313" key="4">
    <source>
        <dbReference type="EMBL" id="CUV33082.1"/>
    </source>
</evidence>
<name>A0A0K1ZLW9_RALSL</name>
<dbReference type="AlphaFoldDB" id="A0A0K1ZLW9"/>